<dbReference type="InterPro" id="IPR020456">
    <property type="entry name" value="Acylphosphatase"/>
</dbReference>
<evidence type="ECO:0000256" key="5">
    <source>
        <dbReference type="RuleBase" id="RU000553"/>
    </source>
</evidence>
<feature type="active site" evidence="4">
    <location>
        <position position="20"/>
    </location>
</feature>
<feature type="domain" description="Acylphosphatase-like" evidence="7">
    <location>
        <begin position="5"/>
        <end position="92"/>
    </location>
</feature>
<feature type="active site" evidence="4">
    <location>
        <position position="38"/>
    </location>
</feature>
<dbReference type="SUPFAM" id="SSF54975">
    <property type="entry name" value="Acylphosphatase/BLUF domain-like"/>
    <property type="match status" value="1"/>
</dbReference>
<protein>
    <recommendedName>
        <fullName evidence="2 4">Acylphosphatase</fullName>
        <ecNumber evidence="2 4">3.6.1.7</ecNumber>
    </recommendedName>
</protein>
<evidence type="ECO:0000313" key="9">
    <source>
        <dbReference type="Proteomes" id="UP000663722"/>
    </source>
</evidence>
<keyword evidence="4 5" id="KW-0378">Hydrolase</keyword>
<dbReference type="AlphaFoldDB" id="A0A975BPW6"/>
<dbReference type="EMBL" id="CP061800">
    <property type="protein sequence ID" value="QTA89453.1"/>
    <property type="molecule type" value="Genomic_DNA"/>
</dbReference>
<dbReference type="RefSeq" id="WP_207678068.1">
    <property type="nucleotide sequence ID" value="NZ_CP061800.1"/>
</dbReference>
<dbReference type="PROSITE" id="PS00151">
    <property type="entry name" value="ACYLPHOSPHATASE_2"/>
    <property type="match status" value="1"/>
</dbReference>
<gene>
    <name evidence="8" type="primary">acyP</name>
    <name evidence="8" type="ORF">dnm_055070</name>
</gene>
<dbReference type="InterPro" id="IPR017968">
    <property type="entry name" value="Acylphosphatase_CS"/>
</dbReference>
<dbReference type="Proteomes" id="UP000663722">
    <property type="component" value="Chromosome"/>
</dbReference>
<dbReference type="KEGG" id="dmm:dnm_055070"/>
<evidence type="ECO:0000256" key="1">
    <source>
        <dbReference type="ARBA" id="ARBA00005614"/>
    </source>
</evidence>
<dbReference type="PANTHER" id="PTHR47268">
    <property type="entry name" value="ACYLPHOSPHATASE"/>
    <property type="match status" value="1"/>
</dbReference>
<organism evidence="8 9">
    <name type="scientific">Desulfonema magnum</name>
    <dbReference type="NCBI Taxonomy" id="45655"/>
    <lineage>
        <taxon>Bacteria</taxon>
        <taxon>Pseudomonadati</taxon>
        <taxon>Thermodesulfobacteriota</taxon>
        <taxon>Desulfobacteria</taxon>
        <taxon>Desulfobacterales</taxon>
        <taxon>Desulfococcaceae</taxon>
        <taxon>Desulfonema</taxon>
    </lineage>
</organism>
<evidence type="ECO:0000313" key="8">
    <source>
        <dbReference type="EMBL" id="QTA89453.1"/>
    </source>
</evidence>
<dbReference type="InterPro" id="IPR001792">
    <property type="entry name" value="Acylphosphatase-like_dom"/>
</dbReference>
<reference evidence="8" key="1">
    <citation type="journal article" date="2021" name="Microb. Physiol.">
        <title>Proteogenomic Insights into the Physiology of Marine, Sulfate-Reducing, Filamentous Desulfonema limicola and Desulfonema magnum.</title>
        <authorList>
            <person name="Schnaars V."/>
            <person name="Wohlbrand L."/>
            <person name="Scheve S."/>
            <person name="Hinrichs C."/>
            <person name="Reinhardt R."/>
            <person name="Rabus R."/>
        </authorList>
    </citation>
    <scope>NUCLEOTIDE SEQUENCE</scope>
    <source>
        <strain evidence="8">4be13</strain>
    </source>
</reference>
<dbReference type="EC" id="3.6.1.7" evidence="2 4"/>
<proteinExistence type="inferred from homology"/>
<dbReference type="Gene3D" id="3.30.70.100">
    <property type="match status" value="1"/>
</dbReference>
<evidence type="ECO:0000256" key="3">
    <source>
        <dbReference type="ARBA" id="ARBA00047645"/>
    </source>
</evidence>
<evidence type="ECO:0000259" key="7">
    <source>
        <dbReference type="PROSITE" id="PS51160"/>
    </source>
</evidence>
<keyword evidence="9" id="KW-1185">Reference proteome</keyword>
<dbReference type="GO" id="GO:0003998">
    <property type="term" value="F:acylphosphatase activity"/>
    <property type="evidence" value="ECO:0007669"/>
    <property type="project" value="UniProtKB-EC"/>
</dbReference>
<sequence length="92" mass="10528">MAEARARVVISGNVQGVFFRSETQRASEDYDISGWVKNKKNGTVEAVFEGEEDDINAMIEWCWEGSPYSKVKNVEVSWEDYTGEFIGFEITY</sequence>
<evidence type="ECO:0000256" key="4">
    <source>
        <dbReference type="PROSITE-ProRule" id="PRU00520"/>
    </source>
</evidence>
<dbReference type="InterPro" id="IPR036046">
    <property type="entry name" value="Acylphosphatase-like_dom_sf"/>
</dbReference>
<evidence type="ECO:0000256" key="2">
    <source>
        <dbReference type="ARBA" id="ARBA00012150"/>
    </source>
</evidence>
<dbReference type="PROSITE" id="PS51160">
    <property type="entry name" value="ACYLPHOSPHATASE_3"/>
    <property type="match status" value="1"/>
</dbReference>
<comment type="similarity">
    <text evidence="1 6">Belongs to the acylphosphatase family.</text>
</comment>
<dbReference type="PROSITE" id="PS00150">
    <property type="entry name" value="ACYLPHOSPHATASE_1"/>
    <property type="match status" value="1"/>
</dbReference>
<dbReference type="Pfam" id="PF00708">
    <property type="entry name" value="Acylphosphatase"/>
    <property type="match status" value="1"/>
</dbReference>
<dbReference type="PANTHER" id="PTHR47268:SF4">
    <property type="entry name" value="ACYLPHOSPHATASE"/>
    <property type="match status" value="1"/>
</dbReference>
<name>A0A975BPW6_9BACT</name>
<accession>A0A975BPW6</accession>
<comment type="catalytic activity">
    <reaction evidence="3 4 5">
        <text>an acyl phosphate + H2O = a carboxylate + phosphate + H(+)</text>
        <dbReference type="Rhea" id="RHEA:14965"/>
        <dbReference type="ChEBI" id="CHEBI:15377"/>
        <dbReference type="ChEBI" id="CHEBI:15378"/>
        <dbReference type="ChEBI" id="CHEBI:29067"/>
        <dbReference type="ChEBI" id="CHEBI:43474"/>
        <dbReference type="ChEBI" id="CHEBI:59918"/>
        <dbReference type="EC" id="3.6.1.7"/>
    </reaction>
</comment>
<evidence type="ECO:0000256" key="6">
    <source>
        <dbReference type="RuleBase" id="RU004168"/>
    </source>
</evidence>